<gene>
    <name evidence="15" type="ORF">QTG54_015751</name>
</gene>
<dbReference type="InterPro" id="IPR017871">
    <property type="entry name" value="ABC_transporter-like_CS"/>
</dbReference>
<dbReference type="InterPro" id="IPR003593">
    <property type="entry name" value="AAA+_ATPase"/>
</dbReference>
<evidence type="ECO:0000259" key="14">
    <source>
        <dbReference type="PROSITE" id="PS50929"/>
    </source>
</evidence>
<evidence type="ECO:0000256" key="6">
    <source>
        <dbReference type="ARBA" id="ARBA00022741"/>
    </source>
</evidence>
<feature type="transmembrane region" description="Helical" evidence="12">
    <location>
        <begin position="155"/>
        <end position="180"/>
    </location>
</feature>
<dbReference type="GO" id="GO:0005524">
    <property type="term" value="F:ATP binding"/>
    <property type="evidence" value="ECO:0007669"/>
    <property type="project" value="UniProtKB-KW"/>
</dbReference>
<evidence type="ECO:0000256" key="1">
    <source>
        <dbReference type="ARBA" id="ARBA00004141"/>
    </source>
</evidence>
<evidence type="ECO:0000256" key="7">
    <source>
        <dbReference type="ARBA" id="ARBA00022840"/>
    </source>
</evidence>
<comment type="similarity">
    <text evidence="2">Belongs to the ABC transporter superfamily. ABCB family. Multidrug resistance exporter (TC 3.A.1.201) subfamily.</text>
</comment>
<keyword evidence="4 12" id="KW-0812">Transmembrane</keyword>
<evidence type="ECO:0000256" key="9">
    <source>
        <dbReference type="ARBA" id="ARBA00022989"/>
    </source>
</evidence>
<feature type="domain" description="ABC transporter" evidence="13">
    <location>
        <begin position="466"/>
        <end position="706"/>
    </location>
</feature>
<dbReference type="SUPFAM" id="SSF90123">
    <property type="entry name" value="ABC transporter transmembrane region"/>
    <property type="match status" value="2"/>
</dbReference>
<dbReference type="InterPro" id="IPR036640">
    <property type="entry name" value="ABC1_TM_sf"/>
</dbReference>
<feature type="domain" description="ABC transmembrane type-1" evidence="14">
    <location>
        <begin position="104"/>
        <end position="369"/>
    </location>
</feature>
<dbReference type="Pfam" id="PF00664">
    <property type="entry name" value="ABC_membrane"/>
    <property type="match status" value="2"/>
</dbReference>
<evidence type="ECO:0000256" key="11">
    <source>
        <dbReference type="ARBA" id="ARBA00023180"/>
    </source>
</evidence>
<dbReference type="PROSITE" id="PS50893">
    <property type="entry name" value="ABC_TRANSPORTER_2"/>
    <property type="match status" value="2"/>
</dbReference>
<feature type="domain" description="ABC transporter" evidence="13">
    <location>
        <begin position="1107"/>
        <end position="1351"/>
    </location>
</feature>
<feature type="transmembrane region" description="Helical" evidence="12">
    <location>
        <begin position="829"/>
        <end position="853"/>
    </location>
</feature>
<keyword evidence="3" id="KW-0813">Transport</keyword>
<feature type="transmembrane region" description="Helical" evidence="12">
    <location>
        <begin position="782"/>
        <end position="809"/>
    </location>
</feature>
<feature type="transmembrane region" description="Helical" evidence="12">
    <location>
        <begin position="261"/>
        <end position="280"/>
    </location>
</feature>
<feature type="transmembrane region" description="Helical" evidence="12">
    <location>
        <begin position="398"/>
        <end position="419"/>
    </location>
</feature>
<evidence type="ECO:0000313" key="15">
    <source>
        <dbReference type="EMBL" id="KAK1733578.1"/>
    </source>
</evidence>
<keyword evidence="11" id="KW-0325">Glycoprotein</keyword>
<evidence type="ECO:0000259" key="13">
    <source>
        <dbReference type="PROSITE" id="PS50893"/>
    </source>
</evidence>
<feature type="transmembrane region" description="Helical" evidence="12">
    <location>
        <begin position="911"/>
        <end position="941"/>
    </location>
</feature>
<evidence type="ECO:0000256" key="4">
    <source>
        <dbReference type="ARBA" id="ARBA00022692"/>
    </source>
</evidence>
<dbReference type="CDD" id="cd18578">
    <property type="entry name" value="ABC_6TM_Pgp_ABCB1_D2_like"/>
    <property type="match status" value="1"/>
</dbReference>
<feature type="transmembrane region" description="Helical" evidence="12">
    <location>
        <begin position="332"/>
        <end position="355"/>
    </location>
</feature>
<name>A0AAD8XUB6_9STRA</name>
<evidence type="ECO:0000256" key="5">
    <source>
        <dbReference type="ARBA" id="ARBA00022737"/>
    </source>
</evidence>
<keyword evidence="7" id="KW-0067">ATP-binding</keyword>
<comment type="subcellular location">
    <subcellularLocation>
        <location evidence="1">Membrane</location>
        <topology evidence="1">Multi-pass membrane protein</topology>
    </subcellularLocation>
</comment>
<keyword evidence="8" id="KW-1278">Translocase</keyword>
<evidence type="ECO:0000256" key="8">
    <source>
        <dbReference type="ARBA" id="ARBA00022967"/>
    </source>
</evidence>
<evidence type="ECO:0000256" key="12">
    <source>
        <dbReference type="SAM" id="Phobius"/>
    </source>
</evidence>
<dbReference type="CDD" id="cd18577">
    <property type="entry name" value="ABC_6TM_Pgp_ABCB1_D1_like"/>
    <property type="match status" value="1"/>
</dbReference>
<accession>A0AAD8XUB6</accession>
<dbReference type="GO" id="GO:0016887">
    <property type="term" value="F:ATP hydrolysis activity"/>
    <property type="evidence" value="ECO:0007669"/>
    <property type="project" value="InterPro"/>
</dbReference>
<dbReference type="GO" id="GO:0015421">
    <property type="term" value="F:ABC-type oligopeptide transporter activity"/>
    <property type="evidence" value="ECO:0007669"/>
    <property type="project" value="TreeGrafter"/>
</dbReference>
<reference evidence="15" key="1">
    <citation type="submission" date="2023-06" db="EMBL/GenBank/DDBJ databases">
        <title>Survivors Of The Sea: Transcriptome response of Skeletonema marinoi to long-term dormancy.</title>
        <authorList>
            <person name="Pinder M.I.M."/>
            <person name="Kourtchenko O."/>
            <person name="Robertson E.K."/>
            <person name="Larsson T."/>
            <person name="Maumus F."/>
            <person name="Osuna-Cruz C.M."/>
            <person name="Vancaester E."/>
            <person name="Stenow R."/>
            <person name="Vandepoele K."/>
            <person name="Ploug H."/>
            <person name="Bruchert V."/>
            <person name="Godhe A."/>
            <person name="Topel M."/>
        </authorList>
    </citation>
    <scope>NUCLEOTIDE SEQUENCE</scope>
    <source>
        <strain evidence="15">R05AC</strain>
    </source>
</reference>
<feature type="domain" description="ABC transmembrane type-1" evidence="14">
    <location>
        <begin position="790"/>
        <end position="1070"/>
    </location>
</feature>
<dbReference type="PROSITE" id="PS00211">
    <property type="entry name" value="ABC_TRANSPORTER_1"/>
    <property type="match status" value="2"/>
</dbReference>
<dbReference type="InterPro" id="IPR039421">
    <property type="entry name" value="Type_1_exporter"/>
</dbReference>
<protein>
    <submittedName>
        <fullName evidence="15">ABC transporter</fullName>
    </submittedName>
</protein>
<feature type="transmembrane region" description="Helical" evidence="12">
    <location>
        <begin position="100"/>
        <end position="122"/>
    </location>
</feature>
<dbReference type="FunFam" id="3.40.50.300:FF:000479">
    <property type="entry name" value="Multidrug resistance protein 1A"/>
    <property type="match status" value="1"/>
</dbReference>
<dbReference type="SMART" id="SM00382">
    <property type="entry name" value="AAA"/>
    <property type="match status" value="2"/>
</dbReference>
<keyword evidence="5" id="KW-0677">Repeat</keyword>
<evidence type="ECO:0000256" key="10">
    <source>
        <dbReference type="ARBA" id="ARBA00023136"/>
    </source>
</evidence>
<evidence type="ECO:0000256" key="3">
    <source>
        <dbReference type="ARBA" id="ARBA00022448"/>
    </source>
</evidence>
<keyword evidence="16" id="KW-1185">Reference proteome</keyword>
<dbReference type="GO" id="GO:0090374">
    <property type="term" value="P:oligopeptide export from mitochondrion"/>
    <property type="evidence" value="ECO:0007669"/>
    <property type="project" value="TreeGrafter"/>
</dbReference>
<dbReference type="SUPFAM" id="SSF52540">
    <property type="entry name" value="P-loop containing nucleoside triphosphate hydrolases"/>
    <property type="match status" value="2"/>
</dbReference>
<dbReference type="Gene3D" id="1.20.1560.10">
    <property type="entry name" value="ABC transporter type 1, transmembrane domain"/>
    <property type="match status" value="2"/>
</dbReference>
<sequence length="1354" mass="146473">MTLRKSSTRKIQPDSIMLRSGFIGGGANAATDEFLKSFQATATSKQLDVSYLTTSYHANKTTTAPLDDISQPQQQVVQEKDKNRVGLFTLLKYSTKTERYLMSLGIVMAAISGLCMPVWLLLLAQSLSTFNQIGQLFATIGDEAIDVLLGELYKLIYSFAIVGGITLLSGTTYVSLWTYVGEAQSLRIRKSFVKSALNQDMGWIDTHCAGGDPQELSSLASNSILRIETSLKRSIPDTLANLLASVGSLMVAFGLDFPLALFMFLTLPVIGIVVGVLSCFMRKYSGQALGEFSSAGSFASEILTGIKTIASLRAEGWASERYAGHVEKAQRYSVLTIFCGKLASGLMGLLFYLIYTFAFAFGTTQAADNIDKSNEYISPFACWGITLSGYQRPVDCGITGSEVMVCIYGVILCAQFFALMNPGLNAINLGRIAAVEVFGTIERAPPIDGCNDNKGEKLGKDFQENIEFKNVVFAYPSRPNDIIFTNFNLSIKAGSAVALVGPSGSGKSSLSRLLLRLYDPIGGHILINGTPLSDINLKWWRQQIGYVSQEPCLFPGSIRDNIAAGKDDGDATDEEIEEAGRAASAHDFIIELPDGYDTFYSGSSIQLSGGQIQRISIARALVRSPKILLLDEATSALDFESERVVQDALGKIRAQRKLTTVTVAHRLTTIVNSDKIVVLADGAIQESGTHTELHQLGGIYTSLCEGQGLTADATSKADVLGAIEEGTEKMDIKEEVAKVAVAEQLDVEKGEVREDSGQLEEVEDIDIAGVASRLQKYNRPEIVYTIVGYAGGIVVGCLPAAEAILFGFITGNFYKYNTGQELLDVNLPICLWFIFLSACSFIGNICMGIGFGVSGSRLQRRVRVLVFDKIMSYSIPFFDFHSVGELTTMLDEDSEAVGNVTGLQQGQRVQVFTCLVAGMVVALAYAWQIGLIAIACIPLMLGASLLQAKYASRDPSVQSLVSPETLLERSLANIVVLQAFGLRDDTSRKYDLALEPDANFKKKSAAYTGLAFGLSQFAVFGTFAVVFYAGVSLMLSGKLQFTDFFVALLSVMFSSFGAGQCGADFSSRKRGLESAARLFEVADGSMEDGNDPTSDAGNKPDSLEGKVSFKNCHFAYPTRKNNMIYYSNGDRDGFSFDIDCRQSVAFTGRSGCGKSTALQILLRYYNVDKGTVKLDGQDISELNIGWLRDQIGYVGQMPTLFAGSIIDNIKLGKPDATDDEIVDAAKAANANDFILGLSEGYNTDIGVGGSLLSGGQRQRVAIARAIVKEPKLLILDEATAALDNESEKIVQAALDHMQEANARTTLVVAHRLETVKKCDKIVVLDGGGVKEQGSHDELLEMEGIYHSLWTKQGH</sequence>
<keyword evidence="9 12" id="KW-1133">Transmembrane helix</keyword>
<dbReference type="PANTHER" id="PTHR43394">
    <property type="entry name" value="ATP-DEPENDENT PERMEASE MDL1, MITOCHONDRIAL"/>
    <property type="match status" value="1"/>
</dbReference>
<dbReference type="Pfam" id="PF00005">
    <property type="entry name" value="ABC_tran"/>
    <property type="match status" value="2"/>
</dbReference>
<dbReference type="InterPro" id="IPR027417">
    <property type="entry name" value="P-loop_NTPase"/>
</dbReference>
<evidence type="ECO:0000313" key="16">
    <source>
        <dbReference type="Proteomes" id="UP001224775"/>
    </source>
</evidence>
<dbReference type="EMBL" id="JATAAI010000047">
    <property type="protein sequence ID" value="KAK1733578.1"/>
    <property type="molecule type" value="Genomic_DNA"/>
</dbReference>
<dbReference type="GO" id="GO:0005743">
    <property type="term" value="C:mitochondrial inner membrane"/>
    <property type="evidence" value="ECO:0007669"/>
    <property type="project" value="TreeGrafter"/>
</dbReference>
<proteinExistence type="inferred from homology"/>
<feature type="transmembrane region" description="Helical" evidence="12">
    <location>
        <begin position="1005"/>
        <end position="1029"/>
    </location>
</feature>
<organism evidence="15 16">
    <name type="scientific">Skeletonema marinoi</name>
    <dbReference type="NCBI Taxonomy" id="267567"/>
    <lineage>
        <taxon>Eukaryota</taxon>
        <taxon>Sar</taxon>
        <taxon>Stramenopiles</taxon>
        <taxon>Ochrophyta</taxon>
        <taxon>Bacillariophyta</taxon>
        <taxon>Coscinodiscophyceae</taxon>
        <taxon>Thalassiosirophycidae</taxon>
        <taxon>Thalassiosirales</taxon>
        <taxon>Skeletonemataceae</taxon>
        <taxon>Skeletonema</taxon>
        <taxon>Skeletonema marinoi-dohrnii complex</taxon>
    </lineage>
</organism>
<dbReference type="InterPro" id="IPR011527">
    <property type="entry name" value="ABC1_TM_dom"/>
</dbReference>
<dbReference type="Gene3D" id="3.40.50.300">
    <property type="entry name" value="P-loop containing nucleotide triphosphate hydrolases"/>
    <property type="match status" value="2"/>
</dbReference>
<dbReference type="PANTHER" id="PTHR43394:SF11">
    <property type="entry name" value="ATP-BINDING CASSETTE TRANSPORTER"/>
    <property type="match status" value="1"/>
</dbReference>
<dbReference type="InterPro" id="IPR003439">
    <property type="entry name" value="ABC_transporter-like_ATP-bd"/>
</dbReference>
<keyword evidence="10 12" id="KW-0472">Membrane</keyword>
<dbReference type="PROSITE" id="PS50929">
    <property type="entry name" value="ABC_TM1F"/>
    <property type="match status" value="2"/>
</dbReference>
<evidence type="ECO:0000256" key="2">
    <source>
        <dbReference type="ARBA" id="ARBA00007577"/>
    </source>
</evidence>
<feature type="transmembrane region" description="Helical" evidence="12">
    <location>
        <begin position="1041"/>
        <end position="1059"/>
    </location>
</feature>
<dbReference type="FunFam" id="3.40.50.300:FF:000836">
    <property type="entry name" value="ABC transporter B family member 25"/>
    <property type="match status" value="1"/>
</dbReference>
<keyword evidence="6" id="KW-0547">Nucleotide-binding</keyword>
<comment type="caution">
    <text evidence="15">The sequence shown here is derived from an EMBL/GenBank/DDBJ whole genome shotgun (WGS) entry which is preliminary data.</text>
</comment>
<feature type="transmembrane region" description="Helical" evidence="12">
    <location>
        <begin position="238"/>
        <end position="255"/>
    </location>
</feature>
<dbReference type="Proteomes" id="UP001224775">
    <property type="component" value="Unassembled WGS sequence"/>
</dbReference>